<name>F0VEW4_NEOCL</name>
<dbReference type="Proteomes" id="UP000007494">
    <property type="component" value="Chromosome VIIa"/>
</dbReference>
<dbReference type="EMBL" id="LN714481">
    <property type="protein sequence ID" value="CEL66226.1"/>
    <property type="molecule type" value="Genomic_DNA"/>
</dbReference>
<dbReference type="OMA" id="NHPLMQK"/>
<dbReference type="AlphaFoldDB" id="F0VEW4"/>
<reference evidence="3" key="1">
    <citation type="submission" date="2011-02" db="EMBL/GenBank/DDBJ databases">
        <authorList>
            <person name="Aslett M."/>
        </authorList>
    </citation>
    <scope>NUCLEOTIDE SEQUENCE</scope>
    <source>
        <strain evidence="3">Liverpool</strain>
    </source>
</reference>
<keyword evidence="2" id="KW-0732">Signal</keyword>
<feature type="region of interest" description="Disordered" evidence="1">
    <location>
        <begin position="169"/>
        <end position="199"/>
    </location>
</feature>
<reference evidence="4" key="4">
    <citation type="journal article" date="2015" name="PLoS ONE">
        <title>Comprehensive Evaluation of Toxoplasma gondii VEG and Neospora caninum LIV Genomes with Tachyzoite Stage Transcriptome and Proteome Defines Novel Transcript Features.</title>
        <authorList>
            <person name="Ramaprasad A."/>
            <person name="Mourier T."/>
            <person name="Naeem R."/>
            <person name="Malas T.B."/>
            <person name="Moussa E."/>
            <person name="Panigrahi A."/>
            <person name="Vermont S.J."/>
            <person name="Otto T.D."/>
            <person name="Wastling J."/>
            <person name="Pain A."/>
        </authorList>
    </citation>
    <scope>NUCLEOTIDE SEQUENCE</scope>
    <source>
        <strain evidence="4">Liverpool</strain>
    </source>
</reference>
<accession>F0VEW4</accession>
<evidence type="ECO:0000313" key="4">
    <source>
        <dbReference type="EMBL" id="CEL66226.1"/>
    </source>
</evidence>
<feature type="compositionally biased region" description="Acidic residues" evidence="1">
    <location>
        <begin position="175"/>
        <end position="193"/>
    </location>
</feature>
<proteinExistence type="predicted"/>
<dbReference type="EMBL" id="FR823388">
    <property type="protein sequence ID" value="CBZ52258.1"/>
    <property type="molecule type" value="Genomic_DNA"/>
</dbReference>
<dbReference type="eggNOG" id="ENOG502R0J0">
    <property type="taxonomic scope" value="Eukaryota"/>
</dbReference>
<gene>
    <name evidence="4" type="ORF">BN1204_020450</name>
    <name evidence="3" type="ORF">NCLIV_020450</name>
</gene>
<evidence type="ECO:0000313" key="3">
    <source>
        <dbReference type="EMBL" id="CBZ52258.1"/>
    </source>
</evidence>
<dbReference type="RefSeq" id="XP_003882290.1">
    <property type="nucleotide sequence ID" value="XM_003882241.1"/>
</dbReference>
<reference evidence="5" key="3">
    <citation type="journal article" date="2012" name="PLoS Pathog.">
        <title>Comparative genomics of the apicomplexan parasites Toxoplasma gondii and Neospora caninum: Coccidia differing in host range and transmission strategy.</title>
        <authorList>
            <person name="Reid A.J."/>
            <person name="Vermont S.J."/>
            <person name="Cotton J.A."/>
            <person name="Harris D."/>
            <person name="Hill-Cawthorne G.A."/>
            <person name="Konen-Waisman S."/>
            <person name="Latham S.M."/>
            <person name="Mourier T."/>
            <person name="Norton R."/>
            <person name="Quail M.A."/>
            <person name="Sanders M."/>
            <person name="Shanmugam D."/>
            <person name="Sohal A."/>
            <person name="Wasmuth J.D."/>
            <person name="Brunk B."/>
            <person name="Grigg M.E."/>
            <person name="Howard J.C."/>
            <person name="Parkinson J."/>
            <person name="Roos D.S."/>
            <person name="Trees A.J."/>
            <person name="Berriman M."/>
            <person name="Pain A."/>
            <person name="Wastling J.M."/>
        </authorList>
    </citation>
    <scope>NUCLEOTIDE SEQUENCE [LARGE SCALE GENOMIC DNA]</scope>
    <source>
        <strain evidence="5">Liverpool</strain>
    </source>
</reference>
<sequence length="199" mass="21771">MRAVRTSRFFFAGAVVALVATSAHGSENEAPPESQEGAAPTLKNPLFGQFPLDDLQALLDAQKDNMDAATLGNMLTVVNEVNSPDMKEFIRLLQSEDSASKDSILNHPLMQKKLQVAETIAAMLESLTRSSEMTDDKAEEIGRSLAEKSALLVQGQMTLEQFAKTVAEEKADLEQREEDEEDLQEAEAQEADATEMVNI</sequence>
<evidence type="ECO:0000256" key="1">
    <source>
        <dbReference type="SAM" id="MobiDB-lite"/>
    </source>
</evidence>
<dbReference type="GeneID" id="13444102"/>
<reference evidence="3" key="2">
    <citation type="submission" date="2011-03" db="EMBL/GenBank/DDBJ databases">
        <title>Comparative genomics and transcriptomics of Neospora caninum and Toxoplasma gondii.</title>
        <authorList>
            <person name="Reid A.J."/>
            <person name="Sohal A."/>
            <person name="Harris D."/>
            <person name="Quail M."/>
            <person name="Sanders M."/>
            <person name="Berriman M."/>
            <person name="Wastling J.M."/>
            <person name="Pain A."/>
        </authorList>
    </citation>
    <scope>NUCLEOTIDE SEQUENCE</scope>
    <source>
        <strain evidence="3">Liverpool</strain>
    </source>
</reference>
<organism evidence="3 5">
    <name type="scientific">Neospora caninum (strain Liverpool)</name>
    <dbReference type="NCBI Taxonomy" id="572307"/>
    <lineage>
        <taxon>Eukaryota</taxon>
        <taxon>Sar</taxon>
        <taxon>Alveolata</taxon>
        <taxon>Apicomplexa</taxon>
        <taxon>Conoidasida</taxon>
        <taxon>Coccidia</taxon>
        <taxon>Eucoccidiorida</taxon>
        <taxon>Eimeriorina</taxon>
        <taxon>Sarcocystidae</taxon>
        <taxon>Neospora</taxon>
    </lineage>
</organism>
<protein>
    <submittedName>
        <fullName evidence="3">Uncharacterized protein</fullName>
    </submittedName>
</protein>
<dbReference type="OrthoDB" id="10401625at2759"/>
<dbReference type="InParanoid" id="F0VEW4"/>
<feature type="chain" id="PRO_5007655215" evidence="2">
    <location>
        <begin position="26"/>
        <end position="199"/>
    </location>
</feature>
<evidence type="ECO:0000256" key="2">
    <source>
        <dbReference type="SAM" id="SignalP"/>
    </source>
</evidence>
<feature type="signal peptide" evidence="2">
    <location>
        <begin position="1"/>
        <end position="25"/>
    </location>
</feature>
<dbReference type="VEuPathDB" id="ToxoDB:NCLIV_020450"/>
<keyword evidence="5" id="KW-1185">Reference proteome</keyword>
<evidence type="ECO:0000313" key="5">
    <source>
        <dbReference type="Proteomes" id="UP000007494"/>
    </source>
</evidence>